<dbReference type="HAMAP" id="MF_01334">
    <property type="entry name" value="Ribosomal_bL25_CTC"/>
    <property type="match status" value="1"/>
</dbReference>
<feature type="domain" description="Large ribosomal subunit protein bL25 L25" evidence="7">
    <location>
        <begin position="8"/>
        <end position="96"/>
    </location>
</feature>
<evidence type="ECO:0000256" key="4">
    <source>
        <dbReference type="ARBA" id="ARBA00023274"/>
    </source>
</evidence>
<evidence type="ECO:0000256" key="3">
    <source>
        <dbReference type="ARBA" id="ARBA00022980"/>
    </source>
</evidence>
<dbReference type="InterPro" id="IPR029751">
    <property type="entry name" value="Ribosomal_L25_dom"/>
</dbReference>
<accession>A0A848M110</accession>
<evidence type="ECO:0000256" key="5">
    <source>
        <dbReference type="HAMAP-Rule" id="MF_01334"/>
    </source>
</evidence>
<comment type="function">
    <text evidence="5">This is one of the proteins that binds to the 5S RNA in the ribosome where it forms part of the central protuberance.</text>
</comment>
<dbReference type="NCBIfam" id="TIGR00731">
    <property type="entry name" value="bL25_bact_ctc"/>
    <property type="match status" value="1"/>
</dbReference>
<feature type="compositionally biased region" description="Low complexity" evidence="6">
    <location>
        <begin position="218"/>
        <end position="233"/>
    </location>
</feature>
<dbReference type="InterPro" id="IPR011035">
    <property type="entry name" value="Ribosomal_bL25/Gln-tRNA_synth"/>
</dbReference>
<keyword evidence="10" id="KW-1185">Reference proteome</keyword>
<dbReference type="RefSeq" id="WP_169352496.1">
    <property type="nucleotide sequence ID" value="NZ_JABBJJ010000609.1"/>
</dbReference>
<comment type="caution">
    <text evidence="9">The sequence shown here is derived from an EMBL/GenBank/DDBJ whole genome shotgun (WGS) entry which is preliminary data.</text>
</comment>
<dbReference type="GO" id="GO:0006412">
    <property type="term" value="P:translation"/>
    <property type="evidence" value="ECO:0007669"/>
    <property type="project" value="UniProtKB-UniRule"/>
</dbReference>
<protein>
    <recommendedName>
        <fullName evidence="5">Large ribosomal subunit protein bL25</fullName>
    </recommendedName>
    <alternativeName>
        <fullName evidence="5">General stress protein CTC</fullName>
    </alternativeName>
</protein>
<reference evidence="9 10" key="1">
    <citation type="submission" date="2020-04" db="EMBL/GenBank/DDBJ databases">
        <title>Draft genome of Pyxidicoccus fallax type strain.</title>
        <authorList>
            <person name="Whitworth D.E."/>
        </authorList>
    </citation>
    <scope>NUCLEOTIDE SEQUENCE [LARGE SCALE GENOMIC DNA]</scope>
    <source>
        <strain evidence="9 10">DSM 14698</strain>
    </source>
</reference>
<evidence type="ECO:0000313" key="10">
    <source>
        <dbReference type="Proteomes" id="UP000518300"/>
    </source>
</evidence>
<dbReference type="InterPro" id="IPR001021">
    <property type="entry name" value="Ribosomal_bL25_long"/>
</dbReference>
<dbReference type="InterPro" id="IPR020930">
    <property type="entry name" value="Ribosomal_uL5_bac-type"/>
</dbReference>
<evidence type="ECO:0000259" key="8">
    <source>
        <dbReference type="Pfam" id="PF14693"/>
    </source>
</evidence>
<name>A0A848M110_9BACT</name>
<dbReference type="PANTHER" id="PTHR33284:SF1">
    <property type="entry name" value="RIBOSOMAL PROTEIN L25_GLN-TRNA SYNTHETASE, ANTI-CODON-BINDING DOMAIN-CONTAINING PROTEIN"/>
    <property type="match status" value="1"/>
</dbReference>
<dbReference type="GO" id="GO:0008097">
    <property type="term" value="F:5S rRNA binding"/>
    <property type="evidence" value="ECO:0007669"/>
    <property type="project" value="InterPro"/>
</dbReference>
<dbReference type="InterPro" id="IPR037121">
    <property type="entry name" value="Ribosomal_bL25_C"/>
</dbReference>
<dbReference type="NCBIfam" id="NF004137">
    <property type="entry name" value="PRK05618.3-3"/>
    <property type="match status" value="1"/>
</dbReference>
<evidence type="ECO:0000259" key="7">
    <source>
        <dbReference type="Pfam" id="PF01386"/>
    </source>
</evidence>
<sequence length="233" mass="23980">MSVDKSTLEAKTREGSGKGVARRLRAQGLVPAVVYGKHLANPVHVAVDPKSVRAAINTPHKFNTLISVKLGGDTHQVLLKDYQMDPVTREILHVDFIGVRENEPVKVNVPLVLTGKAVGVADGGLLTQVRRELEVWALPNAIPEKIEADVSAMKIAEAMHVNDVKLPSGVSIKTNVNYTIAVISAPEAAEAAPAAAAAAAAPAAGAAPKAADAKAGGDKAAAPAAAAKPAAKK</sequence>
<dbReference type="Proteomes" id="UP000518300">
    <property type="component" value="Unassembled WGS sequence"/>
</dbReference>
<comment type="similarity">
    <text evidence="5">Belongs to the bacterial ribosomal protein bL25 family. CTC subfamily.</text>
</comment>
<evidence type="ECO:0000256" key="6">
    <source>
        <dbReference type="SAM" id="MobiDB-lite"/>
    </source>
</evidence>
<dbReference type="Pfam" id="PF14693">
    <property type="entry name" value="Ribosomal_TL5_C"/>
    <property type="match status" value="1"/>
</dbReference>
<evidence type="ECO:0000313" key="9">
    <source>
        <dbReference type="EMBL" id="NMO23422.1"/>
    </source>
</evidence>
<dbReference type="InterPro" id="IPR020056">
    <property type="entry name" value="Rbsml_bL25/Gln-tRNA_synth_N"/>
</dbReference>
<keyword evidence="2 5" id="KW-0694">RNA-binding</keyword>
<feature type="region of interest" description="Disordered" evidence="6">
    <location>
        <begin position="208"/>
        <end position="233"/>
    </location>
</feature>
<evidence type="ECO:0000256" key="2">
    <source>
        <dbReference type="ARBA" id="ARBA00022884"/>
    </source>
</evidence>
<dbReference type="Gene3D" id="2.170.120.20">
    <property type="entry name" value="Ribosomal protein L25, beta domain"/>
    <property type="match status" value="1"/>
</dbReference>
<gene>
    <name evidence="5" type="primary">rplY</name>
    <name evidence="5" type="synonym">ctc</name>
    <name evidence="9" type="ORF">HG543_52485</name>
</gene>
<dbReference type="Gene3D" id="2.40.240.10">
    <property type="entry name" value="Ribosomal Protein L25, Chain P"/>
    <property type="match status" value="1"/>
</dbReference>
<keyword evidence="3 5" id="KW-0689">Ribosomal protein</keyword>
<organism evidence="9 10">
    <name type="scientific">Pyxidicoccus fallax</name>
    <dbReference type="NCBI Taxonomy" id="394095"/>
    <lineage>
        <taxon>Bacteria</taxon>
        <taxon>Pseudomonadati</taxon>
        <taxon>Myxococcota</taxon>
        <taxon>Myxococcia</taxon>
        <taxon>Myxococcales</taxon>
        <taxon>Cystobacterineae</taxon>
        <taxon>Myxococcaceae</taxon>
        <taxon>Pyxidicoccus</taxon>
    </lineage>
</organism>
<dbReference type="InterPro" id="IPR020057">
    <property type="entry name" value="Ribosomal_bL25_b-dom"/>
</dbReference>
<comment type="subunit">
    <text evidence="5">Part of the 50S ribosomal subunit; part of the 5S rRNA/L5/L18/L25 subcomplex. Contacts the 5S rRNA. Binds to the 5S rRNA independently of L5 and L18.</text>
</comment>
<dbReference type="PANTHER" id="PTHR33284">
    <property type="entry name" value="RIBOSOMAL PROTEIN L25/GLN-TRNA SYNTHETASE, ANTI-CODON-BINDING DOMAIN-CONTAINING PROTEIN"/>
    <property type="match status" value="1"/>
</dbReference>
<evidence type="ECO:0000256" key="1">
    <source>
        <dbReference type="ARBA" id="ARBA00022730"/>
    </source>
</evidence>
<dbReference type="AlphaFoldDB" id="A0A848M110"/>
<feature type="domain" description="Large ribosomal subunit protein bL25 beta" evidence="8">
    <location>
        <begin position="105"/>
        <end position="186"/>
    </location>
</feature>
<dbReference type="SUPFAM" id="SSF50715">
    <property type="entry name" value="Ribosomal protein L25-like"/>
    <property type="match status" value="1"/>
</dbReference>
<keyword evidence="4 5" id="KW-0687">Ribonucleoprotein</keyword>
<dbReference type="NCBIfam" id="NF004128">
    <property type="entry name" value="PRK05618.1-2"/>
    <property type="match status" value="1"/>
</dbReference>
<dbReference type="GO" id="GO:0022625">
    <property type="term" value="C:cytosolic large ribosomal subunit"/>
    <property type="evidence" value="ECO:0007669"/>
    <property type="project" value="TreeGrafter"/>
</dbReference>
<dbReference type="Pfam" id="PF01386">
    <property type="entry name" value="Ribosomal_L25p"/>
    <property type="match status" value="1"/>
</dbReference>
<keyword evidence="1 5" id="KW-0699">rRNA-binding</keyword>
<dbReference type="CDD" id="cd00495">
    <property type="entry name" value="Ribosomal_L25_TL5_CTC"/>
    <property type="match status" value="1"/>
</dbReference>
<dbReference type="GO" id="GO:0003735">
    <property type="term" value="F:structural constituent of ribosome"/>
    <property type="evidence" value="ECO:0007669"/>
    <property type="project" value="InterPro"/>
</dbReference>
<proteinExistence type="inferred from homology"/>
<dbReference type="EMBL" id="JABBJJ010000609">
    <property type="protein sequence ID" value="NMO23422.1"/>
    <property type="molecule type" value="Genomic_DNA"/>
</dbReference>